<dbReference type="Gene3D" id="3.30.460.10">
    <property type="entry name" value="Beta Polymerase, domain 2"/>
    <property type="match status" value="1"/>
</dbReference>
<dbReference type="Proteomes" id="UP001442494">
    <property type="component" value="Unassembled WGS sequence"/>
</dbReference>
<feature type="compositionally biased region" description="Low complexity" evidence="3">
    <location>
        <begin position="9"/>
        <end position="25"/>
    </location>
</feature>
<protein>
    <recommendedName>
        <fullName evidence="2">Ribosomal silencing factor RsfS</fullName>
    </recommendedName>
</protein>
<evidence type="ECO:0000256" key="1">
    <source>
        <dbReference type="ARBA" id="ARBA00010574"/>
    </source>
</evidence>
<dbReference type="NCBIfam" id="TIGR00090">
    <property type="entry name" value="rsfS_iojap_ybeB"/>
    <property type="match status" value="1"/>
</dbReference>
<comment type="subunit">
    <text evidence="2">Interacts with ribosomal protein uL14 (rplN).</text>
</comment>
<comment type="subcellular location">
    <subcellularLocation>
        <location evidence="2">Cytoplasm</location>
    </subcellularLocation>
</comment>
<reference evidence="4 5" key="1">
    <citation type="submission" date="2022-04" db="EMBL/GenBank/DDBJ databases">
        <title>Positive selection, recombination, and allopatry shape intraspecific diversity of widespread and dominant cyanobacteria.</title>
        <authorList>
            <person name="Wei J."/>
            <person name="Shu W."/>
            <person name="Hu C."/>
        </authorList>
    </citation>
    <scope>NUCLEOTIDE SEQUENCE [LARGE SCALE GENOMIC DNA]</scope>
    <source>
        <strain evidence="4 5">GB2-A5</strain>
    </source>
</reference>
<sequence>MSEQFKVHSTTPSTEETLLSSRTGTNGLPVRPVNAEKQNASQELAMTVATAADDRKASDIVLLNVAEVSYLADYFAIATGFSRVQVRAIAQSIEEKLETQWQRLPLRVEGKAEGSWIVMDYGDVIVHILLPQEREFYNLEAFWGHAERIEFTASQPVGE</sequence>
<evidence type="ECO:0000313" key="5">
    <source>
        <dbReference type="Proteomes" id="UP001442494"/>
    </source>
</evidence>
<dbReference type="RefSeq" id="WP_190417893.1">
    <property type="nucleotide sequence ID" value="NZ_JAMPKK010000056.1"/>
</dbReference>
<gene>
    <name evidence="2 4" type="primary">rsfS</name>
    <name evidence="4" type="ORF">NDI37_21280</name>
</gene>
<comment type="caution">
    <text evidence="4">The sequence shown here is derived from an EMBL/GenBank/DDBJ whole genome shotgun (WGS) entry which is preliminary data.</text>
</comment>
<dbReference type="HAMAP" id="MF_01477">
    <property type="entry name" value="Iojap_RsfS"/>
    <property type="match status" value="1"/>
</dbReference>
<keyword evidence="2" id="KW-0678">Repressor</keyword>
<dbReference type="InterPro" id="IPR004394">
    <property type="entry name" value="Iojap/RsfS/C7orf30"/>
</dbReference>
<dbReference type="PANTHER" id="PTHR21043:SF0">
    <property type="entry name" value="MITOCHONDRIAL ASSEMBLY OF RIBOSOMAL LARGE SUBUNIT PROTEIN 1"/>
    <property type="match status" value="1"/>
</dbReference>
<dbReference type="InterPro" id="IPR043519">
    <property type="entry name" value="NT_sf"/>
</dbReference>
<keyword evidence="2" id="KW-0963">Cytoplasm</keyword>
<dbReference type="PANTHER" id="PTHR21043">
    <property type="entry name" value="IOJAP SUPERFAMILY ORTHOLOG"/>
    <property type="match status" value="1"/>
</dbReference>
<evidence type="ECO:0000256" key="3">
    <source>
        <dbReference type="SAM" id="MobiDB-lite"/>
    </source>
</evidence>
<comment type="function">
    <text evidence="2">Functions as a ribosomal silencing factor. Interacts with ribosomal protein uL14 (rplN), blocking formation of intersubunit bridge B8. Prevents association of the 30S and 50S ribosomal subunits and the formation of functional ribosomes, thus repressing translation.</text>
</comment>
<dbReference type="SUPFAM" id="SSF81301">
    <property type="entry name" value="Nucleotidyltransferase"/>
    <property type="match status" value="1"/>
</dbReference>
<comment type="similarity">
    <text evidence="1 2">Belongs to the Iojap/RsfS family.</text>
</comment>
<keyword evidence="5" id="KW-1185">Reference proteome</keyword>
<proteinExistence type="inferred from homology"/>
<accession>A0ABV0JU63</accession>
<evidence type="ECO:0000313" key="4">
    <source>
        <dbReference type="EMBL" id="MEP0866989.1"/>
    </source>
</evidence>
<dbReference type="Pfam" id="PF02410">
    <property type="entry name" value="RsfS"/>
    <property type="match status" value="1"/>
</dbReference>
<name>A0ABV0JU63_9CYAN</name>
<dbReference type="EMBL" id="JAMPKK010000056">
    <property type="protein sequence ID" value="MEP0866989.1"/>
    <property type="molecule type" value="Genomic_DNA"/>
</dbReference>
<feature type="region of interest" description="Disordered" evidence="3">
    <location>
        <begin position="1"/>
        <end position="32"/>
    </location>
</feature>
<evidence type="ECO:0000256" key="2">
    <source>
        <dbReference type="HAMAP-Rule" id="MF_01477"/>
    </source>
</evidence>
<organism evidence="4 5">
    <name type="scientific">Funiculus sociatus GB2-A5</name>
    <dbReference type="NCBI Taxonomy" id="2933946"/>
    <lineage>
        <taxon>Bacteria</taxon>
        <taxon>Bacillati</taxon>
        <taxon>Cyanobacteriota</taxon>
        <taxon>Cyanophyceae</taxon>
        <taxon>Coleofasciculales</taxon>
        <taxon>Coleofasciculaceae</taxon>
        <taxon>Funiculus</taxon>
    </lineage>
</organism>
<keyword evidence="2" id="KW-0810">Translation regulation</keyword>